<evidence type="ECO:0000256" key="1">
    <source>
        <dbReference type="ARBA" id="ARBA00022491"/>
    </source>
</evidence>
<dbReference type="PANTHER" id="PTHR35401:SF1">
    <property type="entry name" value="CYTOPLASMIC PROTEIN"/>
    <property type="match status" value="1"/>
</dbReference>
<proteinExistence type="inferred from homology"/>
<comment type="similarity">
    <text evidence="6">Belongs to the TacA antitoxin family.</text>
</comment>
<dbReference type="InterPro" id="IPR010985">
    <property type="entry name" value="Ribbon_hlx_hlx"/>
</dbReference>
<gene>
    <name evidence="7" type="ORF">TH19_19015</name>
</gene>
<evidence type="ECO:0008006" key="9">
    <source>
        <dbReference type="Google" id="ProtNLM"/>
    </source>
</evidence>
<dbReference type="GO" id="GO:0006355">
    <property type="term" value="P:regulation of DNA-templated transcription"/>
    <property type="evidence" value="ECO:0007669"/>
    <property type="project" value="InterPro"/>
</dbReference>
<dbReference type="OrthoDB" id="559702at2"/>
<keyword evidence="4" id="KW-0238">DNA-binding</keyword>
<evidence type="ECO:0000256" key="2">
    <source>
        <dbReference type="ARBA" id="ARBA00022649"/>
    </source>
</evidence>
<keyword evidence="2" id="KW-1277">Toxin-antitoxin system</keyword>
<accession>A0A367W067</accession>
<keyword evidence="3" id="KW-0805">Transcription regulation</keyword>
<keyword evidence="5" id="KW-0804">Transcription</keyword>
<sequence length="95" mass="10521">MSEENETSSLFGQVTVQLQVDEELVIRQAMKLAGTESVVEYIIQASIMQATRDLAGQTVFSLDKDKASEFLAALDHPPEPNDALKELFAHKTIIE</sequence>
<evidence type="ECO:0000256" key="3">
    <source>
        <dbReference type="ARBA" id="ARBA00023015"/>
    </source>
</evidence>
<dbReference type="AlphaFoldDB" id="A0A367W067"/>
<comment type="caution">
    <text evidence="7">The sequence shown here is derived from an EMBL/GenBank/DDBJ whole genome shotgun (WGS) entry which is preliminary data.</text>
</comment>
<dbReference type="Pfam" id="PF08681">
    <property type="entry name" value="TacA1"/>
    <property type="match status" value="1"/>
</dbReference>
<dbReference type="RefSeq" id="WP_114103828.1">
    <property type="nucleotide sequence ID" value="NZ_JPWF01000015.1"/>
</dbReference>
<evidence type="ECO:0000313" key="8">
    <source>
        <dbReference type="Proteomes" id="UP000253226"/>
    </source>
</evidence>
<dbReference type="PANTHER" id="PTHR35401">
    <property type="entry name" value="COPG FAMILY HELIX-TURN-HELIX PROTEIN-RELATED-RELATED"/>
    <property type="match status" value="1"/>
</dbReference>
<dbReference type="SUPFAM" id="SSF47598">
    <property type="entry name" value="Ribbon-helix-helix"/>
    <property type="match status" value="1"/>
</dbReference>
<dbReference type="GO" id="GO:0003677">
    <property type="term" value="F:DNA binding"/>
    <property type="evidence" value="ECO:0007669"/>
    <property type="project" value="UniProtKB-KW"/>
</dbReference>
<protein>
    <recommendedName>
        <fullName evidence="9">DUF1778 domain-containing protein</fullName>
    </recommendedName>
</protein>
<reference evidence="7 8" key="1">
    <citation type="submission" date="2014-07" db="EMBL/GenBank/DDBJ databases">
        <title>Draft genome sequence of Thalassospira profundimaris 35.</title>
        <authorList>
            <person name="Lai Q."/>
            <person name="Shao Z."/>
        </authorList>
    </citation>
    <scope>NUCLEOTIDE SEQUENCE [LARGE SCALE GENOMIC DNA]</scope>
    <source>
        <strain evidence="7 8">35</strain>
    </source>
</reference>
<dbReference type="Proteomes" id="UP000253226">
    <property type="component" value="Unassembled WGS sequence"/>
</dbReference>
<evidence type="ECO:0000313" key="7">
    <source>
        <dbReference type="EMBL" id="RCK32385.1"/>
    </source>
</evidence>
<dbReference type="Gene3D" id="1.20.5.780">
    <property type="entry name" value="Single helix bin"/>
    <property type="match status" value="1"/>
</dbReference>
<evidence type="ECO:0000256" key="4">
    <source>
        <dbReference type="ARBA" id="ARBA00023125"/>
    </source>
</evidence>
<keyword evidence="1" id="KW-0678">Repressor</keyword>
<name>A0A367W067_9PROT</name>
<dbReference type="InterPro" id="IPR014795">
    <property type="entry name" value="TacA_1-like"/>
</dbReference>
<organism evidence="7 8">
    <name type="scientific">Thalassospira profundimaris</name>
    <dbReference type="NCBI Taxonomy" id="502049"/>
    <lineage>
        <taxon>Bacteria</taxon>
        <taxon>Pseudomonadati</taxon>
        <taxon>Pseudomonadota</taxon>
        <taxon>Alphaproteobacteria</taxon>
        <taxon>Rhodospirillales</taxon>
        <taxon>Thalassospiraceae</taxon>
        <taxon>Thalassospira</taxon>
    </lineage>
</organism>
<evidence type="ECO:0000256" key="6">
    <source>
        <dbReference type="ARBA" id="ARBA00049988"/>
    </source>
</evidence>
<evidence type="ECO:0000256" key="5">
    <source>
        <dbReference type="ARBA" id="ARBA00023163"/>
    </source>
</evidence>
<dbReference type="EMBL" id="JPWF01000015">
    <property type="protein sequence ID" value="RCK32385.1"/>
    <property type="molecule type" value="Genomic_DNA"/>
</dbReference>